<evidence type="ECO:0000313" key="2">
    <source>
        <dbReference type="EMBL" id="GIY48758.1"/>
    </source>
</evidence>
<feature type="compositionally biased region" description="Basic and acidic residues" evidence="1">
    <location>
        <begin position="93"/>
        <end position="109"/>
    </location>
</feature>
<feature type="compositionally biased region" description="Basic residues" evidence="1">
    <location>
        <begin position="55"/>
        <end position="71"/>
    </location>
</feature>
<proteinExistence type="predicted"/>
<evidence type="ECO:0000313" key="3">
    <source>
        <dbReference type="Proteomes" id="UP001054837"/>
    </source>
</evidence>
<feature type="region of interest" description="Disordered" evidence="1">
    <location>
        <begin position="90"/>
        <end position="132"/>
    </location>
</feature>
<feature type="region of interest" description="Disordered" evidence="1">
    <location>
        <begin position="47"/>
        <end position="77"/>
    </location>
</feature>
<evidence type="ECO:0000256" key="1">
    <source>
        <dbReference type="SAM" id="MobiDB-lite"/>
    </source>
</evidence>
<sequence length="132" mass="14697">MDHLYKILIGTQHMVDASKKSIYIKKYLKAVEKREIVQKSVKGTPGPFGIYKQKGNVKKTKKSRYSRKNPKRNANVGKVKKAIAVGGKVTKPKTTDKIASKPKATEKCPRNRKPGGKGRRPLSVALIQKVAE</sequence>
<dbReference type="AlphaFoldDB" id="A0AAV4TQB5"/>
<gene>
    <name evidence="2" type="ORF">CDAR_314861</name>
</gene>
<reference evidence="2 3" key="1">
    <citation type="submission" date="2021-06" db="EMBL/GenBank/DDBJ databases">
        <title>Caerostris darwini draft genome.</title>
        <authorList>
            <person name="Kono N."/>
            <person name="Arakawa K."/>
        </authorList>
    </citation>
    <scope>NUCLEOTIDE SEQUENCE [LARGE SCALE GENOMIC DNA]</scope>
</reference>
<name>A0AAV4TQB5_9ARAC</name>
<dbReference type="EMBL" id="BPLQ01010149">
    <property type="protein sequence ID" value="GIY48758.1"/>
    <property type="molecule type" value="Genomic_DNA"/>
</dbReference>
<keyword evidence="3" id="KW-1185">Reference proteome</keyword>
<accession>A0AAV4TQB5</accession>
<organism evidence="2 3">
    <name type="scientific">Caerostris darwini</name>
    <dbReference type="NCBI Taxonomy" id="1538125"/>
    <lineage>
        <taxon>Eukaryota</taxon>
        <taxon>Metazoa</taxon>
        <taxon>Ecdysozoa</taxon>
        <taxon>Arthropoda</taxon>
        <taxon>Chelicerata</taxon>
        <taxon>Arachnida</taxon>
        <taxon>Araneae</taxon>
        <taxon>Araneomorphae</taxon>
        <taxon>Entelegynae</taxon>
        <taxon>Araneoidea</taxon>
        <taxon>Araneidae</taxon>
        <taxon>Caerostris</taxon>
    </lineage>
</organism>
<feature type="compositionally biased region" description="Basic residues" evidence="1">
    <location>
        <begin position="110"/>
        <end position="120"/>
    </location>
</feature>
<comment type="caution">
    <text evidence="2">The sequence shown here is derived from an EMBL/GenBank/DDBJ whole genome shotgun (WGS) entry which is preliminary data.</text>
</comment>
<protein>
    <submittedName>
        <fullName evidence="2">Uncharacterized protein</fullName>
    </submittedName>
</protein>
<dbReference type="Proteomes" id="UP001054837">
    <property type="component" value="Unassembled WGS sequence"/>
</dbReference>